<dbReference type="Proteomes" id="UP000807306">
    <property type="component" value="Unassembled WGS sequence"/>
</dbReference>
<feature type="compositionally biased region" description="Gly residues" evidence="1">
    <location>
        <begin position="135"/>
        <end position="144"/>
    </location>
</feature>
<evidence type="ECO:0000256" key="1">
    <source>
        <dbReference type="SAM" id="MobiDB-lite"/>
    </source>
</evidence>
<feature type="compositionally biased region" description="Basic residues" evidence="1">
    <location>
        <begin position="470"/>
        <end position="483"/>
    </location>
</feature>
<reference evidence="2" key="1">
    <citation type="submission" date="2020-11" db="EMBL/GenBank/DDBJ databases">
        <authorList>
            <consortium name="DOE Joint Genome Institute"/>
            <person name="Ahrendt S."/>
            <person name="Riley R."/>
            <person name="Andreopoulos W."/>
            <person name="Labutti K."/>
            <person name="Pangilinan J."/>
            <person name="Ruiz-Duenas F.J."/>
            <person name="Barrasa J.M."/>
            <person name="Sanchez-Garcia M."/>
            <person name="Camarero S."/>
            <person name="Miyauchi S."/>
            <person name="Serrano A."/>
            <person name="Linde D."/>
            <person name="Babiker R."/>
            <person name="Drula E."/>
            <person name="Ayuso-Fernandez I."/>
            <person name="Pacheco R."/>
            <person name="Padilla G."/>
            <person name="Ferreira P."/>
            <person name="Barriuso J."/>
            <person name="Kellner H."/>
            <person name="Castanera R."/>
            <person name="Alfaro M."/>
            <person name="Ramirez L."/>
            <person name="Pisabarro A.G."/>
            <person name="Kuo A."/>
            <person name="Tritt A."/>
            <person name="Lipzen A."/>
            <person name="He G."/>
            <person name="Yan M."/>
            <person name="Ng V."/>
            <person name="Cullen D."/>
            <person name="Martin F."/>
            <person name="Rosso M.-N."/>
            <person name="Henrissat B."/>
            <person name="Hibbett D."/>
            <person name="Martinez A.T."/>
            <person name="Grigoriev I.V."/>
        </authorList>
    </citation>
    <scope>NUCLEOTIDE SEQUENCE</scope>
    <source>
        <strain evidence="2">CBS 506.95</strain>
    </source>
</reference>
<feature type="compositionally biased region" description="Polar residues" evidence="1">
    <location>
        <begin position="367"/>
        <end position="380"/>
    </location>
</feature>
<comment type="caution">
    <text evidence="2">The sequence shown here is derived from an EMBL/GenBank/DDBJ whole genome shotgun (WGS) entry which is preliminary data.</text>
</comment>
<feature type="compositionally biased region" description="Gly residues" evidence="1">
    <location>
        <begin position="449"/>
        <end position="467"/>
    </location>
</feature>
<dbReference type="AlphaFoldDB" id="A0A9P6E3V0"/>
<name>A0A9P6E3V0_9AGAR</name>
<feature type="compositionally biased region" description="Low complexity" evidence="1">
    <location>
        <begin position="71"/>
        <end position="84"/>
    </location>
</feature>
<dbReference type="EMBL" id="MU157967">
    <property type="protein sequence ID" value="KAF9522007.1"/>
    <property type="molecule type" value="Genomic_DNA"/>
</dbReference>
<feature type="region of interest" description="Disordered" evidence="1">
    <location>
        <begin position="1"/>
        <end position="228"/>
    </location>
</feature>
<keyword evidence="3" id="KW-1185">Reference proteome</keyword>
<evidence type="ECO:0000313" key="3">
    <source>
        <dbReference type="Proteomes" id="UP000807306"/>
    </source>
</evidence>
<feature type="compositionally biased region" description="Pro residues" evidence="1">
    <location>
        <begin position="115"/>
        <end position="124"/>
    </location>
</feature>
<feature type="compositionally biased region" description="Low complexity" evidence="1">
    <location>
        <begin position="302"/>
        <end position="314"/>
    </location>
</feature>
<protein>
    <submittedName>
        <fullName evidence="2">Uncharacterized protein</fullName>
    </submittedName>
</protein>
<accession>A0A9P6E3V0</accession>
<feature type="compositionally biased region" description="Pro residues" evidence="1">
    <location>
        <begin position="413"/>
        <end position="424"/>
    </location>
</feature>
<proteinExistence type="predicted"/>
<sequence>MPQPDVPYILPPGRTGYEPGMPEPTIPQIVGPGYRGKNRRANNEVEMPMPNPDLLHAGGVGSGYPIQRKNSSSSSSSIEISIEPPSRPPSTIDQPQLESRHHLSPNASPAAELPPQEPVLPIRPRPSHAPSSSGYGNGGWGAGNGNSDPWGGSAGNVPSPYDYDTSGYDTTPSSPVIPGITVAMPQSAPPTHQRSTTPGMPGSIPVPPVPTVPGMENLPPGFVPQTITDKRGISTPIWSGGVALPAAAGIGIPTTSSSGGGRNKTPGPYGNPLNKSQDNEDEQERTTGSRSFGVAPPPPPSGFGFVPSPSIGGSRPLGGGMTPSMGGTRTLSPSGGSTIPFIPSSPNVGGRESLFGRSPGPGRPGQLPSSTNEPTYNNPLRNREDEDENDDGFDHHTLQNTMRNANIGRAGSPAPPGGFVPPDSPVAADTGFGNGGGGNSWGQDASAWGTGGASGGASTGGAGGAGAGVPKKKKGGKRKESRT</sequence>
<gene>
    <name evidence="2" type="ORF">CPB83DRAFT_151399</name>
</gene>
<feature type="compositionally biased region" description="Polar residues" evidence="1">
    <location>
        <begin position="189"/>
        <end position="198"/>
    </location>
</feature>
<feature type="compositionally biased region" description="Polar residues" evidence="1">
    <location>
        <begin position="325"/>
        <end position="337"/>
    </location>
</feature>
<feature type="region of interest" description="Disordered" evidence="1">
    <location>
        <begin position="248"/>
        <end position="483"/>
    </location>
</feature>
<evidence type="ECO:0000313" key="2">
    <source>
        <dbReference type="EMBL" id="KAF9522007.1"/>
    </source>
</evidence>
<organism evidence="2 3">
    <name type="scientific">Crepidotus variabilis</name>
    <dbReference type="NCBI Taxonomy" id="179855"/>
    <lineage>
        <taxon>Eukaryota</taxon>
        <taxon>Fungi</taxon>
        <taxon>Dikarya</taxon>
        <taxon>Basidiomycota</taxon>
        <taxon>Agaricomycotina</taxon>
        <taxon>Agaricomycetes</taxon>
        <taxon>Agaricomycetidae</taxon>
        <taxon>Agaricales</taxon>
        <taxon>Agaricineae</taxon>
        <taxon>Crepidotaceae</taxon>
        <taxon>Crepidotus</taxon>
    </lineage>
</organism>
<dbReference type="OrthoDB" id="3069722at2759"/>